<proteinExistence type="predicted"/>
<reference evidence="2" key="1">
    <citation type="submission" date="2014-09" db="EMBL/GenBank/DDBJ databases">
        <authorList>
            <person name="Mudge J."/>
            <person name="Ramaraj T."/>
            <person name="Lindquist I.E."/>
            <person name="Bharti A.K."/>
            <person name="Sundararajan A."/>
            <person name="Cameron C.T."/>
            <person name="Woodward J.E."/>
            <person name="May G.D."/>
            <person name="Brubaker C."/>
            <person name="Broadhvest J."/>
            <person name="Wilkins T.A."/>
        </authorList>
    </citation>
    <scope>NUCLEOTIDE SEQUENCE</scope>
    <source>
        <strain evidence="2">cv. AKA8401</strain>
    </source>
</reference>
<dbReference type="AlphaFoldDB" id="A0A0B0PL53"/>
<dbReference type="Proteomes" id="UP000032142">
    <property type="component" value="Unassembled WGS sequence"/>
</dbReference>
<keyword evidence="2" id="KW-1185">Reference proteome</keyword>
<protein>
    <submittedName>
        <fullName evidence="1">Uncharacterized protein</fullName>
    </submittedName>
</protein>
<evidence type="ECO:0000313" key="2">
    <source>
        <dbReference type="Proteomes" id="UP000032142"/>
    </source>
</evidence>
<accession>A0A0B0PL53</accession>
<dbReference type="EMBL" id="KN427610">
    <property type="protein sequence ID" value="KHG24126.1"/>
    <property type="molecule type" value="Genomic_DNA"/>
</dbReference>
<organism evidence="1 2">
    <name type="scientific">Gossypium arboreum</name>
    <name type="common">Tree cotton</name>
    <name type="synonym">Gossypium nanking</name>
    <dbReference type="NCBI Taxonomy" id="29729"/>
    <lineage>
        <taxon>Eukaryota</taxon>
        <taxon>Viridiplantae</taxon>
        <taxon>Streptophyta</taxon>
        <taxon>Embryophyta</taxon>
        <taxon>Tracheophyta</taxon>
        <taxon>Spermatophyta</taxon>
        <taxon>Magnoliopsida</taxon>
        <taxon>eudicotyledons</taxon>
        <taxon>Gunneridae</taxon>
        <taxon>Pentapetalae</taxon>
        <taxon>rosids</taxon>
        <taxon>malvids</taxon>
        <taxon>Malvales</taxon>
        <taxon>Malvaceae</taxon>
        <taxon>Malvoideae</taxon>
        <taxon>Gossypium</taxon>
    </lineage>
</organism>
<evidence type="ECO:0000313" key="1">
    <source>
        <dbReference type="EMBL" id="KHG24126.1"/>
    </source>
</evidence>
<gene>
    <name evidence="1" type="ORF">F383_30694</name>
</gene>
<sequence>MPKKICNTAQVISTNPVIRLMSRGINKCGYVRAAVYWSVGPAWKYESMASNGHRIFSD</sequence>
<name>A0A0B0PL53_GOSAR</name>